<dbReference type="InterPro" id="IPR046699">
    <property type="entry name" value="ARPP-1"/>
</dbReference>
<dbReference type="Pfam" id="PF20208">
    <property type="entry name" value="ARPP-1"/>
    <property type="match status" value="1"/>
</dbReference>
<organism evidence="2">
    <name type="scientific">marine metagenome</name>
    <dbReference type="NCBI Taxonomy" id="408172"/>
    <lineage>
        <taxon>unclassified sequences</taxon>
        <taxon>metagenomes</taxon>
        <taxon>ecological metagenomes</taxon>
    </lineage>
</organism>
<reference evidence="2" key="1">
    <citation type="submission" date="2018-05" db="EMBL/GenBank/DDBJ databases">
        <authorList>
            <person name="Lanie J.A."/>
            <person name="Ng W.-L."/>
            <person name="Kazmierczak K.M."/>
            <person name="Andrzejewski T.M."/>
            <person name="Davidsen T.M."/>
            <person name="Wayne K.J."/>
            <person name="Tettelin H."/>
            <person name="Glass J.I."/>
            <person name="Rusch D."/>
            <person name="Podicherti R."/>
            <person name="Tsui H.-C.T."/>
            <person name="Winkler M.E."/>
        </authorList>
    </citation>
    <scope>NUCLEOTIDE SEQUENCE</scope>
</reference>
<name>A0A382VBC9_9ZZZZ</name>
<dbReference type="EMBL" id="UINC01150345">
    <property type="protein sequence ID" value="SVD43335.1"/>
    <property type="molecule type" value="Genomic_DNA"/>
</dbReference>
<accession>A0A382VBC9</accession>
<evidence type="ECO:0000313" key="2">
    <source>
        <dbReference type="EMBL" id="SVD43335.1"/>
    </source>
</evidence>
<sequence>MTITPLDSAPIGPPITRSGISIYPVYLPGNVLPPIGTGRESGLTIDELPDAQVPHLVVHNPTDRPILIVEGEQFVGGRQNRTANASVLVPAGETREIPVSCLEVGRWGQHRAFEHAPTFTPRRVRRTKQREVARSMVGAGVRSGDQQQVWQAIQTEMNSLAAPSSTGAVADADQVFERDGYRQAAVGELVDRGPLTSQCGIVVAQGWR</sequence>
<protein>
    <recommendedName>
        <fullName evidence="1">ARG and Rhodanese-Phosphatase-superfamily-associated domain-containing protein</fullName>
    </recommendedName>
</protein>
<evidence type="ECO:0000259" key="1">
    <source>
        <dbReference type="Pfam" id="PF20208"/>
    </source>
</evidence>
<proteinExistence type="predicted"/>
<feature type="non-terminal residue" evidence="2">
    <location>
        <position position="208"/>
    </location>
</feature>
<dbReference type="AlphaFoldDB" id="A0A382VBC9"/>
<gene>
    <name evidence="2" type="ORF">METZ01_LOCUS396189</name>
</gene>
<feature type="domain" description="ARG and Rhodanese-Phosphatase-superfamily-associated" evidence="1">
    <location>
        <begin position="11"/>
        <end position="204"/>
    </location>
</feature>